<dbReference type="RefSeq" id="WP_089084150.1">
    <property type="nucleotide sequence ID" value="NZ_AP018823.1"/>
</dbReference>
<dbReference type="OrthoDB" id="9805202at2"/>
<proteinExistence type="predicted"/>
<keyword evidence="2" id="KW-1185">Reference proteome</keyword>
<dbReference type="Proteomes" id="UP000198290">
    <property type="component" value="Chromosome"/>
</dbReference>
<dbReference type="KEGG" id="amah:DLM_0916"/>
<reference evidence="2" key="1">
    <citation type="journal article" date="2017" name="Biotechnol. Biofuels">
        <title>Evaluation of environmental bacterial communities as a factor affecting the growth of duckweed Lemna minor.</title>
        <authorList>
            <person name="Ishizawa H."/>
            <person name="Kuroda M."/>
            <person name="Morikawa M."/>
            <person name="Ike M."/>
        </authorList>
    </citation>
    <scope>NUCLEOTIDE SEQUENCE [LARGE SCALE GENOMIC DNA]</scope>
    <source>
        <strain evidence="2">H3</strain>
    </source>
</reference>
<dbReference type="AlphaFoldDB" id="A0A3G9GGA5"/>
<dbReference type="EMBL" id="AP018823">
    <property type="protein sequence ID" value="BBF84556.1"/>
    <property type="molecule type" value="Genomic_DNA"/>
</dbReference>
<reference evidence="2" key="3">
    <citation type="journal article" date="2017" name="Plant Physiol. Biochem.">
        <title>Differential oxidative and antioxidative response of duckweed Lemna minor toward plant growth promoting/inhibiting bacteria.</title>
        <authorList>
            <person name="Ishizawa H."/>
            <person name="Kuroda M."/>
            <person name="Morikawa M."/>
            <person name="Ike M."/>
        </authorList>
    </citation>
    <scope>NUCLEOTIDE SEQUENCE [LARGE SCALE GENOMIC DNA]</scope>
    <source>
        <strain evidence="2">H3</strain>
    </source>
</reference>
<dbReference type="InterPro" id="IPR036909">
    <property type="entry name" value="Cyt_c-like_dom_sf"/>
</dbReference>
<gene>
    <name evidence="1" type="ORF">DLM_0916</name>
</gene>
<name>A0A3G9GGA5_9NEIS</name>
<evidence type="ECO:0000313" key="2">
    <source>
        <dbReference type="Proteomes" id="UP000198290"/>
    </source>
</evidence>
<dbReference type="Gene3D" id="1.10.760.10">
    <property type="entry name" value="Cytochrome c-like domain"/>
    <property type="match status" value="1"/>
</dbReference>
<dbReference type="GO" id="GO:0020037">
    <property type="term" value="F:heme binding"/>
    <property type="evidence" value="ECO:0007669"/>
    <property type="project" value="InterPro"/>
</dbReference>
<organism evidence="1 2">
    <name type="scientific">Aquitalea magnusonii</name>
    <dbReference type="NCBI Taxonomy" id="332411"/>
    <lineage>
        <taxon>Bacteria</taxon>
        <taxon>Pseudomonadati</taxon>
        <taxon>Pseudomonadota</taxon>
        <taxon>Betaproteobacteria</taxon>
        <taxon>Neisseriales</taxon>
        <taxon>Chromobacteriaceae</taxon>
        <taxon>Aquitalea</taxon>
    </lineage>
</organism>
<protein>
    <submittedName>
        <fullName evidence="1">Methylamine utilization protein mauG</fullName>
    </submittedName>
</protein>
<dbReference type="SUPFAM" id="SSF46626">
    <property type="entry name" value="Cytochrome c"/>
    <property type="match status" value="1"/>
</dbReference>
<evidence type="ECO:0000313" key="1">
    <source>
        <dbReference type="EMBL" id="BBF84556.1"/>
    </source>
</evidence>
<accession>A0A3G9GGA5</accession>
<reference evidence="1 2" key="2">
    <citation type="journal article" date="2017" name="Genome Announc.">
        <title>Draft genome sequence of Aquitalea magnusonii strain H3, a plant growth-promoting bacterium of duckweed Lemna minor.</title>
        <authorList>
            <person name="Ishizawa H."/>
            <person name="Kuroda M."/>
            <person name="Ike M."/>
        </authorList>
    </citation>
    <scope>NUCLEOTIDE SEQUENCE [LARGE SCALE GENOMIC DNA]</scope>
    <source>
        <strain evidence="1 2">H3</strain>
    </source>
</reference>
<sequence>MSVKTRLEEMRFHNTGLYNLDGKGAFPEGNRGVYELTGLVEDMGKFRAPSLRNIAVTAPYMHDGSLPDLPACWLSMPPVAAGLHMENTRAMAG</sequence>
<dbReference type="GO" id="GO:0009055">
    <property type="term" value="F:electron transfer activity"/>
    <property type="evidence" value="ECO:0007669"/>
    <property type="project" value="InterPro"/>
</dbReference>